<dbReference type="OrthoDB" id="1510206at2759"/>
<proteinExistence type="inferred from homology"/>
<reference evidence="3 4" key="1">
    <citation type="journal article" date="2019" name="Sci. Data">
        <title>Hybrid genome assembly and annotation of Danionella translucida.</title>
        <authorList>
            <person name="Kadobianskyi M."/>
            <person name="Schulze L."/>
            <person name="Schuelke M."/>
            <person name="Judkewitz B."/>
        </authorList>
    </citation>
    <scope>NUCLEOTIDE SEQUENCE [LARGE SCALE GENOMIC DNA]</scope>
    <source>
        <strain evidence="3 4">Bolton</strain>
    </source>
</reference>
<comment type="similarity">
    <text evidence="1">Belongs to the LDH/MDH superfamily. MDH type 2 family.</text>
</comment>
<dbReference type="GO" id="GO:0016616">
    <property type="term" value="F:oxidoreductase activity, acting on the CH-OH group of donors, NAD or NADP as acceptor"/>
    <property type="evidence" value="ECO:0007669"/>
    <property type="project" value="InterPro"/>
</dbReference>
<dbReference type="FunFam" id="3.40.50.720:FF:000144">
    <property type="entry name" value="Malate dehydrogenase [NADP]"/>
    <property type="match status" value="1"/>
</dbReference>
<dbReference type="PANTHER" id="PTHR23382">
    <property type="entry name" value="MALATE DEHYDROGENASE"/>
    <property type="match status" value="1"/>
</dbReference>
<organism evidence="3 4">
    <name type="scientific">Danionella cerebrum</name>
    <dbReference type="NCBI Taxonomy" id="2873325"/>
    <lineage>
        <taxon>Eukaryota</taxon>
        <taxon>Metazoa</taxon>
        <taxon>Chordata</taxon>
        <taxon>Craniata</taxon>
        <taxon>Vertebrata</taxon>
        <taxon>Euteleostomi</taxon>
        <taxon>Actinopterygii</taxon>
        <taxon>Neopterygii</taxon>
        <taxon>Teleostei</taxon>
        <taxon>Ostariophysi</taxon>
        <taxon>Cypriniformes</taxon>
        <taxon>Danionidae</taxon>
        <taxon>Danioninae</taxon>
        <taxon>Danionella</taxon>
    </lineage>
</organism>
<comment type="caution">
    <text evidence="3">The sequence shown here is derived from an EMBL/GenBank/DDBJ whole genome shotgun (WGS) entry which is preliminary data.</text>
</comment>
<dbReference type="SUPFAM" id="SSF51735">
    <property type="entry name" value="NAD(P)-binding Rossmann-fold domains"/>
    <property type="match status" value="1"/>
</dbReference>
<dbReference type="InterPro" id="IPR015955">
    <property type="entry name" value="Lactate_DH/Glyco_Ohase_4_C"/>
</dbReference>
<dbReference type="AlphaFoldDB" id="A0A553RED5"/>
<dbReference type="Gene3D" id="3.40.50.720">
    <property type="entry name" value="NAD(P)-binding Rossmann-like Domain"/>
    <property type="match status" value="1"/>
</dbReference>
<evidence type="ECO:0000256" key="2">
    <source>
        <dbReference type="ARBA" id="ARBA00023002"/>
    </source>
</evidence>
<dbReference type="GO" id="GO:0016615">
    <property type="term" value="F:malate dehydrogenase activity"/>
    <property type="evidence" value="ECO:0007669"/>
    <property type="project" value="InterPro"/>
</dbReference>
<evidence type="ECO:0000256" key="1">
    <source>
        <dbReference type="ARBA" id="ARBA00009613"/>
    </source>
</evidence>
<keyword evidence="2" id="KW-0560">Oxidoreductase</keyword>
<evidence type="ECO:0008006" key="5">
    <source>
        <dbReference type="Google" id="ProtNLM"/>
    </source>
</evidence>
<name>A0A553RED5_9TELE</name>
<dbReference type="InterPro" id="IPR036291">
    <property type="entry name" value="NAD(P)-bd_dom_sf"/>
</dbReference>
<dbReference type="Proteomes" id="UP000316079">
    <property type="component" value="Unassembled WGS sequence"/>
</dbReference>
<dbReference type="GO" id="GO:0006108">
    <property type="term" value="P:malate metabolic process"/>
    <property type="evidence" value="ECO:0007669"/>
    <property type="project" value="InterPro"/>
</dbReference>
<dbReference type="EMBL" id="SRMA01024387">
    <property type="protein sequence ID" value="TRZ00507.1"/>
    <property type="molecule type" value="Genomic_DNA"/>
</dbReference>
<dbReference type="SUPFAM" id="SSF56327">
    <property type="entry name" value="LDH C-terminal domain-like"/>
    <property type="match status" value="1"/>
</dbReference>
<evidence type="ECO:0000313" key="4">
    <source>
        <dbReference type="Proteomes" id="UP000316079"/>
    </source>
</evidence>
<gene>
    <name evidence="3" type="ORF">DNTS_007302</name>
</gene>
<dbReference type="Gene3D" id="3.90.110.10">
    <property type="entry name" value="Lactate dehydrogenase/glycoside hydrolase, family 4, C-terminal"/>
    <property type="match status" value="1"/>
</dbReference>
<evidence type="ECO:0000313" key="3">
    <source>
        <dbReference type="EMBL" id="TRZ00507.1"/>
    </source>
</evidence>
<protein>
    <recommendedName>
        <fullName evidence="5">Lactate/malate dehydrogenase C-terminal domain-containing protein</fullName>
    </recommendedName>
</protein>
<dbReference type="STRING" id="623744.A0A553RED5"/>
<keyword evidence="4" id="KW-1185">Reference proteome</keyword>
<dbReference type="InterPro" id="IPR010945">
    <property type="entry name" value="Malate_DH_type2"/>
</dbReference>
<sequence length="397" mass="44463">MAKFVLAGKADCPHYAKAELLADVLQTNLPDFHIHKISVHSDVWECYYGITSEMHSDQMLKIATENQVTKELCMKEEDLRLRAIQPLHIWISGCLNLISYSLIPHLFTRGIFPGLSVFSLHLMDTSGTEEVLHALKMETEDLAIPEIHEVTIHSDPSHAFEKAHFILFLDEQQTSFESGLDDKDHVLEWVAEQFCFYGKLIEANAREDVRVIVAGDCFVNLKSSLLVENAPSVKPHNVVAMATQLECEARTLLARKLSVKTAEVTNVTVWGNISGCFHVDLQKAKVCSYDGAICGPAGFSLHVVEMIYDWKWLRTDFLSLLHKYRPTISSKTNKATALSATNGILSTLKAWNNGVSPDEAFSLGVYSTDELKAKLDPCVAELQKEKDMASKVLKKER</sequence>
<accession>A0A553RED5</accession>